<dbReference type="Proteomes" id="UP001054889">
    <property type="component" value="Unassembled WGS sequence"/>
</dbReference>
<dbReference type="EMBL" id="BQKI01000018">
    <property type="protein sequence ID" value="GJN10764.1"/>
    <property type="molecule type" value="Genomic_DNA"/>
</dbReference>
<gene>
    <name evidence="2" type="primary">ga28886</name>
    <name evidence="2" type="ORF">PR202_ga28886</name>
</gene>
<reference evidence="2" key="1">
    <citation type="journal article" date="2018" name="DNA Res.">
        <title>Multiple hybrid de novo genome assembly of finger millet, an orphan allotetraploid crop.</title>
        <authorList>
            <person name="Hatakeyama M."/>
            <person name="Aluri S."/>
            <person name="Balachadran M.T."/>
            <person name="Sivarajan S.R."/>
            <person name="Patrignani A."/>
            <person name="Gruter S."/>
            <person name="Poveda L."/>
            <person name="Shimizu-Inatsugi R."/>
            <person name="Baeten J."/>
            <person name="Francoijs K.J."/>
            <person name="Nataraja K.N."/>
            <person name="Reddy Y.A.N."/>
            <person name="Phadnis S."/>
            <person name="Ravikumar R.L."/>
            <person name="Schlapbach R."/>
            <person name="Sreeman S.M."/>
            <person name="Shimizu K.K."/>
        </authorList>
    </citation>
    <scope>NUCLEOTIDE SEQUENCE</scope>
</reference>
<dbReference type="PROSITE" id="PS50181">
    <property type="entry name" value="FBOX"/>
    <property type="match status" value="1"/>
</dbReference>
<reference evidence="2" key="2">
    <citation type="submission" date="2021-12" db="EMBL/GenBank/DDBJ databases">
        <title>Resequencing data analysis of finger millet.</title>
        <authorList>
            <person name="Hatakeyama M."/>
            <person name="Aluri S."/>
            <person name="Balachadran M.T."/>
            <person name="Sivarajan S.R."/>
            <person name="Poveda L."/>
            <person name="Shimizu-Inatsugi R."/>
            <person name="Schlapbach R."/>
            <person name="Sreeman S.M."/>
            <person name="Shimizu K.K."/>
        </authorList>
    </citation>
    <scope>NUCLEOTIDE SEQUENCE</scope>
</reference>
<comment type="caution">
    <text evidence="2">The sequence shown here is derived from an EMBL/GenBank/DDBJ whole genome shotgun (WGS) entry which is preliminary data.</text>
</comment>
<sequence length="403" mass="45722">MDGAATGSSNKVSSQAGASAHRVPDDNIIEILLRLPAKSVIRFRAVCTAWRRLLSDPDFLAAHSRLQPLDSILYDRLVGSGSGIINIALDTVHISSITSGDGTDRRQRLISVANSKRRPCILLSSCNGVFLFRRSEGCYLLCNPATRQWADLPSLVPSSLVREYAFYFHEPSGEYRLWCHRNPLDTRYGTWHVLSTDAAEPRDVQVHAEAAKRMTELLVGSLPVLLHGSMHWPPPHRRKWLEEEITTEIVVLDTLSETFQIMAGPPVTTVMEVAVKLFISMEGLLAAADLGDMWHINFWFLEDYDAWRWECRHKIDITWYNRRSEFLSGVMMGDDEGNIIVGRGSCFYVCNVRTKTLSMAYSVDSLPDNVIVSRHVYRQSLVQQPYFRAQSSHDLQLMHIWCK</sequence>
<dbReference type="SUPFAM" id="SSF81383">
    <property type="entry name" value="F-box domain"/>
    <property type="match status" value="1"/>
</dbReference>
<organism evidence="2 3">
    <name type="scientific">Eleusine coracana subsp. coracana</name>
    <dbReference type="NCBI Taxonomy" id="191504"/>
    <lineage>
        <taxon>Eukaryota</taxon>
        <taxon>Viridiplantae</taxon>
        <taxon>Streptophyta</taxon>
        <taxon>Embryophyta</taxon>
        <taxon>Tracheophyta</taxon>
        <taxon>Spermatophyta</taxon>
        <taxon>Magnoliopsida</taxon>
        <taxon>Liliopsida</taxon>
        <taxon>Poales</taxon>
        <taxon>Poaceae</taxon>
        <taxon>PACMAD clade</taxon>
        <taxon>Chloridoideae</taxon>
        <taxon>Cynodonteae</taxon>
        <taxon>Eleusininae</taxon>
        <taxon>Eleusine</taxon>
    </lineage>
</organism>
<dbReference type="PANTHER" id="PTHR31672:SF2">
    <property type="entry name" value="F-BOX DOMAIN-CONTAINING PROTEIN"/>
    <property type="match status" value="1"/>
</dbReference>
<name>A0AAV5DJE6_ELECO</name>
<feature type="domain" description="F-box" evidence="1">
    <location>
        <begin position="17"/>
        <end position="77"/>
    </location>
</feature>
<protein>
    <recommendedName>
        <fullName evidence="1">F-box domain-containing protein</fullName>
    </recommendedName>
</protein>
<dbReference type="InterPro" id="IPR050796">
    <property type="entry name" value="SCF_F-box_component"/>
</dbReference>
<dbReference type="CDD" id="cd22157">
    <property type="entry name" value="F-box_AtFBW1-like"/>
    <property type="match status" value="1"/>
</dbReference>
<proteinExistence type="predicted"/>
<dbReference type="Pfam" id="PF08268">
    <property type="entry name" value="FBA_3"/>
    <property type="match status" value="1"/>
</dbReference>
<evidence type="ECO:0000259" key="1">
    <source>
        <dbReference type="PROSITE" id="PS50181"/>
    </source>
</evidence>
<keyword evidence="3" id="KW-1185">Reference proteome</keyword>
<dbReference type="InterPro" id="IPR036047">
    <property type="entry name" value="F-box-like_dom_sf"/>
</dbReference>
<accession>A0AAV5DJE6</accession>
<dbReference type="Pfam" id="PF00646">
    <property type="entry name" value="F-box"/>
    <property type="match status" value="1"/>
</dbReference>
<dbReference type="InterPro" id="IPR013187">
    <property type="entry name" value="F-box-assoc_dom_typ3"/>
</dbReference>
<dbReference type="InterPro" id="IPR001810">
    <property type="entry name" value="F-box_dom"/>
</dbReference>
<dbReference type="PANTHER" id="PTHR31672">
    <property type="entry name" value="BNACNNG10540D PROTEIN"/>
    <property type="match status" value="1"/>
</dbReference>
<dbReference type="AlphaFoldDB" id="A0AAV5DJE6"/>
<dbReference type="Gene3D" id="1.20.1280.50">
    <property type="match status" value="1"/>
</dbReference>
<dbReference type="SMART" id="SM00256">
    <property type="entry name" value="FBOX"/>
    <property type="match status" value="1"/>
</dbReference>
<evidence type="ECO:0000313" key="2">
    <source>
        <dbReference type="EMBL" id="GJN10764.1"/>
    </source>
</evidence>
<evidence type="ECO:0000313" key="3">
    <source>
        <dbReference type="Proteomes" id="UP001054889"/>
    </source>
</evidence>